<organism evidence="2 3">
    <name type="scientific">Parthenolecanium corni</name>
    <dbReference type="NCBI Taxonomy" id="536013"/>
    <lineage>
        <taxon>Eukaryota</taxon>
        <taxon>Metazoa</taxon>
        <taxon>Ecdysozoa</taxon>
        <taxon>Arthropoda</taxon>
        <taxon>Hexapoda</taxon>
        <taxon>Insecta</taxon>
        <taxon>Pterygota</taxon>
        <taxon>Neoptera</taxon>
        <taxon>Paraneoptera</taxon>
        <taxon>Hemiptera</taxon>
        <taxon>Sternorrhyncha</taxon>
        <taxon>Coccoidea</taxon>
        <taxon>Coccidae</taxon>
        <taxon>Parthenolecanium</taxon>
    </lineage>
</organism>
<dbReference type="AlphaFoldDB" id="A0AAN9TCK3"/>
<accession>A0AAN9TCK3</accession>
<keyword evidence="3" id="KW-1185">Reference proteome</keyword>
<dbReference type="Proteomes" id="UP001367676">
    <property type="component" value="Unassembled WGS sequence"/>
</dbReference>
<feature type="region of interest" description="Disordered" evidence="1">
    <location>
        <begin position="122"/>
        <end position="141"/>
    </location>
</feature>
<comment type="caution">
    <text evidence="2">The sequence shown here is derived from an EMBL/GenBank/DDBJ whole genome shotgun (WGS) entry which is preliminary data.</text>
</comment>
<evidence type="ECO:0000313" key="3">
    <source>
        <dbReference type="Proteomes" id="UP001367676"/>
    </source>
</evidence>
<reference evidence="2 3" key="1">
    <citation type="submission" date="2024-03" db="EMBL/GenBank/DDBJ databases">
        <title>Adaptation during the transition from Ophiocordyceps entomopathogen to insect associate is accompanied by gene loss and intensified selection.</title>
        <authorList>
            <person name="Ward C.M."/>
            <person name="Onetto C.A."/>
            <person name="Borneman A.R."/>
        </authorList>
    </citation>
    <scope>NUCLEOTIDE SEQUENCE [LARGE SCALE GENOMIC DNA]</scope>
    <source>
        <strain evidence="2">AWRI1</strain>
        <tissue evidence="2">Single Adult Female</tissue>
    </source>
</reference>
<evidence type="ECO:0000256" key="1">
    <source>
        <dbReference type="SAM" id="MobiDB-lite"/>
    </source>
</evidence>
<name>A0AAN9TCK3_9HEMI</name>
<sequence length="214" mass="22245">MPIPISILHVTSAEHCTDALASITTQRTVKAVADAVVVRVGGGGVAVGDVCTTRLSTGGSGNASVRTAGCVCCKTVCCKLGQGGRGAQSMRCLMSLRDVKLLMAEEVDGGCRRLLTNVPPSLISGSPSDHHPSVSNSSSIAPSPLYVKNEATSEEQHKALLHGILSSQSHHSSSSHIAAAAAILSYTGTNTATTTTELHYTPKRRSVKTVFNFF</sequence>
<proteinExistence type="predicted"/>
<gene>
    <name evidence="2" type="ORF">V9T40_001285</name>
</gene>
<evidence type="ECO:0000313" key="2">
    <source>
        <dbReference type="EMBL" id="KAK7580656.1"/>
    </source>
</evidence>
<protein>
    <submittedName>
        <fullName evidence="2">Uncharacterized protein</fullName>
    </submittedName>
</protein>
<dbReference type="EMBL" id="JBBCAQ010000034">
    <property type="protein sequence ID" value="KAK7580656.1"/>
    <property type="molecule type" value="Genomic_DNA"/>
</dbReference>